<evidence type="ECO:0000313" key="10">
    <source>
        <dbReference type="EMBL" id="AZF83996.1"/>
    </source>
</evidence>
<reference evidence="16" key="3">
    <citation type="submission" date="2016-04" db="EMBL/GenBank/DDBJ databases">
        <authorList>
            <person name="Shah S.A."/>
            <person name="Garrett R.A."/>
        </authorList>
    </citation>
    <scope>NUCLEOTIDE SEQUENCE [LARGE SCALE GENOMIC DNA]</scope>
    <source>
        <strain evidence="16">ATCC 35091 / DSM 1616 / JCM 8930 / NBRC 15331 / P1</strain>
    </source>
</reference>
<evidence type="ECO:0000313" key="13">
    <source>
        <dbReference type="Proteomes" id="UP000033057"/>
    </source>
</evidence>
<dbReference type="Proteomes" id="UP000273194">
    <property type="component" value="Chromosome"/>
</dbReference>
<evidence type="ECO:0000313" key="9">
    <source>
        <dbReference type="EMBL" id="AZF81357.1"/>
    </source>
</evidence>
<dbReference type="InterPro" id="IPR016181">
    <property type="entry name" value="Acyl_CoA_acyltransferase"/>
</dbReference>
<evidence type="ECO:0000313" key="18">
    <source>
        <dbReference type="Proteomes" id="UP000269431"/>
    </source>
</evidence>
<dbReference type="EMBL" id="CP011055">
    <property type="protein sequence ID" value="AYN75596.1"/>
    <property type="molecule type" value="Genomic_DNA"/>
</dbReference>
<dbReference type="EMBL" id="CP033236">
    <property type="protein sequence ID" value="AZF70899.1"/>
    <property type="molecule type" value="Genomic_DNA"/>
</dbReference>
<dbReference type="EMBL" id="CP033241">
    <property type="protein sequence ID" value="AZF83996.1"/>
    <property type="molecule type" value="Genomic_DNA"/>
</dbReference>
<reference evidence="12" key="2">
    <citation type="submission" date="2016-04" db="EMBL/GenBank/DDBJ databases">
        <authorList>
            <person name="Evans L.H."/>
            <person name="Alamgir A."/>
            <person name="Owens N."/>
            <person name="Weber N.D."/>
            <person name="Virtaneva K."/>
            <person name="Barbian K."/>
            <person name="Babar A."/>
            <person name="Rosenke K."/>
        </authorList>
    </citation>
    <scope>NUCLEOTIDE SEQUENCE</scope>
    <source>
        <strain evidence="12">P1</strain>
    </source>
</reference>
<evidence type="ECO:0000313" key="11">
    <source>
        <dbReference type="EMBL" id="QPG50804.1"/>
    </source>
</evidence>
<evidence type="ECO:0000313" key="2">
    <source>
        <dbReference type="EMBL" id="AYN75759.1"/>
    </source>
</evidence>
<dbReference type="Proteomes" id="UP000033057">
    <property type="component" value="Chromosome"/>
</dbReference>
<evidence type="ECO:0000313" key="21">
    <source>
        <dbReference type="Proteomes" id="UP000275843"/>
    </source>
</evidence>
<dbReference type="EMBL" id="CP011056">
    <property type="protein sequence ID" value="AYN75759.1"/>
    <property type="molecule type" value="Genomic_DNA"/>
</dbReference>
<dbReference type="Proteomes" id="UP000273443">
    <property type="component" value="Chromosome"/>
</dbReference>
<evidence type="ECO:0000313" key="22">
    <source>
        <dbReference type="Proteomes" id="UP000278715"/>
    </source>
</evidence>
<dbReference type="EMBL" id="CP033235">
    <property type="protein sequence ID" value="AZF68279.1"/>
    <property type="molecule type" value="Genomic_DNA"/>
</dbReference>
<dbReference type="OrthoDB" id="43895at2157"/>
<evidence type="ECO:0000313" key="17">
    <source>
        <dbReference type="Proteomes" id="UP000267993"/>
    </source>
</evidence>
<dbReference type="AlphaFoldDB" id="A0A157SY14"/>
<evidence type="ECO:0000313" key="12">
    <source>
        <dbReference type="EMBL" id="SAI84047.1"/>
    </source>
</evidence>
<reference evidence="1" key="5">
    <citation type="submission" date="2018-10" db="EMBL/GenBank/DDBJ databases">
        <authorList>
            <person name="McCarthy S."/>
            <person name="Gradnigo J."/>
            <person name="Johnson T."/>
            <person name="Payne S."/>
            <person name="Lipzen A."/>
            <person name="Schackwitz W."/>
            <person name="Martin J."/>
            <person name="Moriyama E."/>
            <person name="Blum P."/>
        </authorList>
    </citation>
    <scope>NUCLEOTIDE SEQUENCE</scope>
    <source>
        <strain evidence="1">SARC-B</strain>
        <strain evidence="2">SARC-C</strain>
        <strain evidence="3">SULA</strain>
    </source>
</reference>
<dbReference type="Proteomes" id="UP000269431">
    <property type="component" value="Chromosome"/>
</dbReference>
<dbReference type="EMBL" id="CP033240">
    <property type="protein sequence ID" value="AZF81357.1"/>
    <property type="molecule type" value="Genomic_DNA"/>
</dbReference>
<dbReference type="Proteomes" id="UP000282269">
    <property type="component" value="Chromosome"/>
</dbReference>
<reference evidence="11 24" key="6">
    <citation type="journal article" date="2020" name="Nat. Commun.">
        <title>The structures of two archaeal type IV pili illuminate evolutionary relationships.</title>
        <authorList>
            <person name="Wang F."/>
            <person name="Baquero D.P."/>
            <person name="Su Z."/>
            <person name="Beltran L.C."/>
            <person name="Prangishvili D."/>
            <person name="Krupovic M."/>
            <person name="Egelman E.H."/>
        </authorList>
    </citation>
    <scope>NUCLEOTIDE SEQUENCE [LARGE SCALE GENOMIC DNA]</scope>
    <source>
        <strain evidence="11 24">POZ149</strain>
    </source>
</reference>
<dbReference type="GO" id="GO:0016740">
    <property type="term" value="F:transferase activity"/>
    <property type="evidence" value="ECO:0007669"/>
    <property type="project" value="UniProtKB-KW"/>
</dbReference>
<dbReference type="EMBL" id="CP033238">
    <property type="protein sequence ID" value="AZF76143.1"/>
    <property type="molecule type" value="Genomic_DNA"/>
</dbReference>
<evidence type="ECO:0000313" key="6">
    <source>
        <dbReference type="EMBL" id="AZF73519.1"/>
    </source>
</evidence>
<dbReference type="Gene3D" id="3.40.630.30">
    <property type="match status" value="1"/>
</dbReference>
<dbReference type="Proteomes" id="UP000267993">
    <property type="component" value="Chromosome"/>
</dbReference>
<dbReference type="KEGG" id="ssof:SULC_03275"/>
<evidence type="ECO:0000313" key="8">
    <source>
        <dbReference type="EMBL" id="AZF78754.1"/>
    </source>
</evidence>
<dbReference type="Proteomes" id="UP000033106">
    <property type="component" value="Chromosome"/>
</dbReference>
<dbReference type="Proteomes" id="UP000076770">
    <property type="component" value="Chromosome i"/>
</dbReference>
<dbReference type="Proteomes" id="UP000033085">
    <property type="component" value="Chromosome"/>
</dbReference>
<reference evidence="13 14" key="1">
    <citation type="journal article" date="2015" name="Genome Announc.">
        <title>Complete Genome Sequence of Sulfolobus solfataricus Strain 98/2 and Evolved Derivatives.</title>
        <authorList>
            <person name="McCarthy S."/>
            <person name="Gradnigo J."/>
            <person name="Johnson T."/>
            <person name="Payne S."/>
            <person name="Lipzen A."/>
            <person name="Martin J."/>
            <person name="Schackwitz W."/>
            <person name="Moriyama E."/>
            <person name="Blum P."/>
        </authorList>
    </citation>
    <scope>NUCLEOTIDE SEQUENCE [LARGE SCALE GENOMIC DNA]</scope>
    <source>
        <strain evidence="13">98/2 SULC</strain>
        <strain evidence="1">SARC-B</strain>
        <strain evidence="2">SARC-C</strain>
        <strain evidence="3 15">SULA</strain>
        <strain evidence="14">SULB</strain>
    </source>
</reference>
<sequence>MNKDFRDKGLVYAVLSHSLRVADTRILTVWVDERNVKSQKLLENLGFEGL</sequence>
<evidence type="ECO:0000313" key="7">
    <source>
        <dbReference type="EMBL" id="AZF76143.1"/>
    </source>
</evidence>
<dbReference type="EMBL" id="LT549890">
    <property type="protein sequence ID" value="SAI84047.1"/>
    <property type="molecule type" value="Genomic_DNA"/>
</dbReference>
<dbReference type="EMBL" id="CP011057">
    <property type="protein sequence ID" value="AYP18593.1"/>
    <property type="molecule type" value="Genomic_DNA"/>
</dbReference>
<dbReference type="EMBL" id="CP033239">
    <property type="protein sequence ID" value="AZF78754.1"/>
    <property type="molecule type" value="Genomic_DNA"/>
</dbReference>
<dbReference type="PATRIC" id="fig|2287.9.peg.500"/>
<name>A0A157SY14_SACSO</name>
<evidence type="ECO:0000313" key="5">
    <source>
        <dbReference type="EMBL" id="AZF70899.1"/>
    </source>
</evidence>
<evidence type="ECO:0000313" key="16">
    <source>
        <dbReference type="Proteomes" id="UP000076770"/>
    </source>
</evidence>
<dbReference type="KEGG" id="ssoa:SULA_03280"/>
<evidence type="ECO:0000313" key="20">
    <source>
        <dbReference type="Proteomes" id="UP000273443"/>
    </source>
</evidence>
<evidence type="ECO:0000313" key="4">
    <source>
        <dbReference type="EMBL" id="AZF68279.1"/>
    </source>
</evidence>
<evidence type="ECO:0000313" key="23">
    <source>
        <dbReference type="Proteomes" id="UP000282269"/>
    </source>
</evidence>
<dbReference type="Proteomes" id="UP000275843">
    <property type="component" value="Chromosome"/>
</dbReference>
<dbReference type="SUPFAM" id="SSF55729">
    <property type="entry name" value="Acyl-CoA N-acyltransferases (Nat)"/>
    <property type="match status" value="1"/>
</dbReference>
<evidence type="ECO:0000313" key="1">
    <source>
        <dbReference type="EMBL" id="AYN75596.1"/>
    </source>
</evidence>
<evidence type="ECO:0000313" key="3">
    <source>
        <dbReference type="EMBL" id="AYP18593.1"/>
    </source>
</evidence>
<evidence type="ECO:0000313" key="24">
    <source>
        <dbReference type="Proteomes" id="UP000594632"/>
    </source>
</evidence>
<gene>
    <name evidence="11" type="ORF">HFC64_14105</name>
    <name evidence="12" type="ORF">SSOP1_0492</name>
    <name evidence="3" type="ORF">SULA_03280</name>
    <name evidence="1" type="ORF">SULB_03280</name>
    <name evidence="2" type="ORF">SULC_03275</name>
    <name evidence="4" type="ORF">SULG_07645</name>
    <name evidence="5" type="ORF">SULH_07645</name>
    <name evidence="6" type="ORF">SULI_07645</name>
    <name evidence="7" type="ORF">SULM_07645</name>
    <name evidence="8" type="ORF">SULN_07645</name>
    <name evidence="9" type="ORF">SULO_07655</name>
    <name evidence="10" type="ORF">SULZ_07905</name>
</gene>
<organism evidence="12 16">
    <name type="scientific">Saccharolobus solfataricus</name>
    <name type="common">Sulfolobus solfataricus</name>
    <dbReference type="NCBI Taxonomy" id="2287"/>
    <lineage>
        <taxon>Archaea</taxon>
        <taxon>Thermoproteota</taxon>
        <taxon>Thermoprotei</taxon>
        <taxon>Sulfolobales</taxon>
        <taxon>Sulfolobaceae</taxon>
        <taxon>Saccharolobus</taxon>
    </lineage>
</organism>
<dbReference type="RefSeq" id="WP_009991404.1">
    <property type="nucleotide sequence ID" value="NZ_CP011055.2"/>
</dbReference>
<evidence type="ECO:0000313" key="15">
    <source>
        <dbReference type="Proteomes" id="UP000033106"/>
    </source>
</evidence>
<protein>
    <submittedName>
        <fullName evidence="1">N-acetyltransferase</fullName>
    </submittedName>
</protein>
<dbReference type="GeneID" id="34442631"/>
<proteinExistence type="predicted"/>
<evidence type="ECO:0000313" key="14">
    <source>
        <dbReference type="Proteomes" id="UP000033085"/>
    </source>
</evidence>
<dbReference type="EMBL" id="CP033237">
    <property type="protein sequence ID" value="AZF73519.1"/>
    <property type="molecule type" value="Genomic_DNA"/>
</dbReference>
<accession>A0A157SY14</accession>
<dbReference type="KEGG" id="ssol:SULB_03280"/>
<dbReference type="Proteomes" id="UP000594632">
    <property type="component" value="Chromosome"/>
</dbReference>
<evidence type="ECO:0000313" key="19">
    <source>
        <dbReference type="Proteomes" id="UP000273194"/>
    </source>
</evidence>
<dbReference type="Proteomes" id="UP000278715">
    <property type="component" value="Chromosome"/>
</dbReference>
<dbReference type="EMBL" id="CP050869">
    <property type="protein sequence ID" value="QPG50804.1"/>
    <property type="molecule type" value="Genomic_DNA"/>
</dbReference>
<reference evidence="17 18" key="4">
    <citation type="journal article" date="2018" name="Proc. Natl. Acad. Sci. U.S.A.">
        <title>Nonmutational mechanism of inheritance in the Archaeon Sulfolobus solfataricus.</title>
        <authorList>
            <person name="Payne S."/>
            <person name="McCarthy S."/>
            <person name="Johnson T."/>
            <person name="North E."/>
            <person name="Blum P."/>
        </authorList>
    </citation>
    <scope>NUCLEOTIDE SEQUENCE [LARGE SCALE GENOMIC DNA]</scope>
    <source>
        <strain evidence="5 17">SARC-H</strain>
        <strain evidence="6 21">SARC-I</strain>
        <strain evidence="8 22">SARC-N</strain>
        <strain evidence="9 23">SARC-O</strain>
        <strain evidence="10 18">SUL120</strain>
        <strain evidence="4 19">SULG</strain>
        <strain evidence="7 20">SULM</strain>
    </source>
</reference>
<keyword evidence="1" id="KW-0808">Transferase</keyword>